<evidence type="ECO:0000313" key="3">
    <source>
        <dbReference type="Proteomes" id="UP000076858"/>
    </source>
</evidence>
<feature type="region of interest" description="Disordered" evidence="1">
    <location>
        <begin position="126"/>
        <end position="173"/>
    </location>
</feature>
<accession>A0A164UAE6</accession>
<evidence type="ECO:0000256" key="1">
    <source>
        <dbReference type="SAM" id="MobiDB-lite"/>
    </source>
</evidence>
<protein>
    <submittedName>
        <fullName evidence="2">Uncharacterized protein</fullName>
    </submittedName>
</protein>
<organism evidence="2 3">
    <name type="scientific">Daphnia magna</name>
    <dbReference type="NCBI Taxonomy" id="35525"/>
    <lineage>
        <taxon>Eukaryota</taxon>
        <taxon>Metazoa</taxon>
        <taxon>Ecdysozoa</taxon>
        <taxon>Arthropoda</taxon>
        <taxon>Crustacea</taxon>
        <taxon>Branchiopoda</taxon>
        <taxon>Diplostraca</taxon>
        <taxon>Cladocera</taxon>
        <taxon>Anomopoda</taxon>
        <taxon>Daphniidae</taxon>
        <taxon>Daphnia</taxon>
    </lineage>
</organism>
<name>A0A164UAE6_9CRUS</name>
<dbReference type="Proteomes" id="UP000076858">
    <property type="component" value="Unassembled WGS sequence"/>
</dbReference>
<dbReference type="OrthoDB" id="6347911at2759"/>
<evidence type="ECO:0000313" key="2">
    <source>
        <dbReference type="EMBL" id="KZS11187.1"/>
    </source>
</evidence>
<gene>
    <name evidence="2" type="ORF">APZ42_023922</name>
</gene>
<dbReference type="EMBL" id="LRGB01001581">
    <property type="protein sequence ID" value="KZS11187.1"/>
    <property type="molecule type" value="Genomic_DNA"/>
</dbReference>
<feature type="compositionally biased region" description="Basic and acidic residues" evidence="1">
    <location>
        <begin position="126"/>
        <end position="139"/>
    </location>
</feature>
<comment type="caution">
    <text evidence="2">The sequence shown here is derived from an EMBL/GenBank/DDBJ whole genome shotgun (WGS) entry which is preliminary data.</text>
</comment>
<reference evidence="2 3" key="1">
    <citation type="submission" date="2016-03" db="EMBL/GenBank/DDBJ databases">
        <title>EvidentialGene: Evidence-directed Construction of Genes on Genomes.</title>
        <authorList>
            <person name="Gilbert D.G."/>
            <person name="Choi J.-H."/>
            <person name="Mockaitis K."/>
            <person name="Colbourne J."/>
            <person name="Pfrender M."/>
        </authorList>
    </citation>
    <scope>NUCLEOTIDE SEQUENCE [LARGE SCALE GENOMIC DNA]</scope>
    <source>
        <strain evidence="2 3">Xinb3</strain>
        <tissue evidence="2">Complete organism</tissue>
    </source>
</reference>
<keyword evidence="3" id="KW-1185">Reference proteome</keyword>
<feature type="compositionally biased region" description="Polar residues" evidence="1">
    <location>
        <begin position="210"/>
        <end position="235"/>
    </location>
</feature>
<proteinExistence type="predicted"/>
<feature type="region of interest" description="Disordered" evidence="1">
    <location>
        <begin position="191"/>
        <end position="235"/>
    </location>
</feature>
<sequence length="235" mass="26358">MYGTESDNGNWDHMLDGTIESLFNNANAEDEHGELEKLDNQHQLLPTSSSMLAGAGWLEADEIQKMNQLVTSMSAALDEMEWDRRKCKSSLGDCLHHFERLKSGSSLWMCRLDLLQQAITYDPDMVKMGRSNDEGDLHKMNKSQQMIRPEKRGDVDRGEGEDSSSLHLASFQGPDNEEILSRIDLLKKNAVSFSSGNQPQRDEAQQQQQPSLLFSSSRMVTMSPPTTPGTSRNGH</sequence>
<dbReference type="AlphaFoldDB" id="A0A164UAE6"/>
<feature type="compositionally biased region" description="Basic and acidic residues" evidence="1">
    <location>
        <begin position="148"/>
        <end position="160"/>
    </location>
</feature>